<gene>
    <name evidence="1" type="ORF">EZH24_02500</name>
</gene>
<proteinExistence type="predicted"/>
<comment type="caution">
    <text evidence="1">The sequence shown here is derived from an EMBL/GenBank/DDBJ whole genome shotgun (WGS) entry which is preliminary data.</text>
</comment>
<dbReference type="Proteomes" id="UP000310168">
    <property type="component" value="Unassembled WGS sequence"/>
</dbReference>
<keyword evidence="2" id="KW-1185">Reference proteome</keyword>
<evidence type="ECO:0000313" key="1">
    <source>
        <dbReference type="EMBL" id="TKZ35969.1"/>
    </source>
</evidence>
<sequence length="587" mass="68233">MEIDEIRIYSGCLEQGLDFKSYLLEIDKNLIVKNIYPTKNRGAILESDSILKKITKLKDFDIAITIVSKKQEIPILMVEYSTAVPTDDHKMQRSDVYFWASLFKIPVLKISPLYNDSFKNHGGGNKITLLQEINLTLKQGTVVYFIDWKINNSLQLITNEERLSCINYNKELYDILKNILEKLKRYTDFSIAYKNLLQEQMKYFNIMEFKSLENNFVDSPRFQKIQEKIIVKINRFGHAMDPDRGILFFMNQLFGLENVITKFVIKRQNKIGSESYNALFDGLSENIKNQLNNLISKNFDEELALEIFKVATGIKLDFKRVDSKLYEILDDDLIIFLKTYKSMSYKSIFINSCKLQLCDYNQNIICEISWNHEIIKNYLNGLNTGIGTPINLYPISLNTAKEDIITYASVLLLNKIGCKILAVSYPDAQGDKPILVGHGRNTNRIYIDIIASIERKNYKESKQFKIFVFLQENKEKYISLKEDERKLLGLKNDNINCIDVLLKKLDFKHNFIKDDIYLGLGSKYAKNPMFLNVDYIFAFDVESNKINTVISWNIAIINFDLCNIFEPLINSENKLQGKILLDLIYKS</sequence>
<evidence type="ECO:0000313" key="2">
    <source>
        <dbReference type="Proteomes" id="UP000310168"/>
    </source>
</evidence>
<dbReference type="RefSeq" id="WP_137997556.1">
    <property type="nucleotide sequence ID" value="NZ_SJDU01000036.1"/>
</dbReference>
<protein>
    <submittedName>
        <fullName evidence="1">Uncharacterized protein</fullName>
    </submittedName>
</protein>
<organism evidence="1 2">
    <name type="scientific">Brachyspira catarrhinii</name>
    <dbReference type="NCBI Taxonomy" id="2528966"/>
    <lineage>
        <taxon>Bacteria</taxon>
        <taxon>Pseudomonadati</taxon>
        <taxon>Spirochaetota</taxon>
        <taxon>Spirochaetia</taxon>
        <taxon>Brachyspirales</taxon>
        <taxon>Brachyspiraceae</taxon>
        <taxon>Brachyspira</taxon>
    </lineage>
</organism>
<accession>A0ABY2TSW4</accession>
<name>A0ABY2TSW4_9SPIR</name>
<dbReference type="EMBL" id="SJDU01000036">
    <property type="protein sequence ID" value="TKZ35969.1"/>
    <property type="molecule type" value="Genomic_DNA"/>
</dbReference>
<reference evidence="1 2" key="1">
    <citation type="journal article" date="2019" name="Anaerobe">
        <title>Brachyspira catarrhinii sp. nov., an anaerobic intestinal spirochaete isolated from vervet monkeys may have been misidentified as Brachyspira aalborgi in previous studies.</title>
        <authorList>
            <person name="Phillips N.D."/>
            <person name="La T."/>
            <person name="Hampson D.J."/>
        </authorList>
    </citation>
    <scope>NUCLEOTIDE SEQUENCE [LARGE SCALE GENOMIC DNA]</scope>
    <source>
        <strain evidence="1 2">Z12</strain>
    </source>
</reference>